<evidence type="ECO:0000259" key="17">
    <source>
        <dbReference type="SMART" id="SM00859"/>
    </source>
</evidence>
<dbReference type="AlphaFoldDB" id="A0A5D0MMP5"/>
<feature type="binding site" evidence="15">
    <location>
        <position position="162"/>
    </location>
    <ligand>
        <name>substrate</name>
    </ligand>
</feature>
<dbReference type="GO" id="GO:0046983">
    <property type="term" value="F:protein dimerization activity"/>
    <property type="evidence" value="ECO:0007669"/>
    <property type="project" value="InterPro"/>
</dbReference>
<dbReference type="NCBIfam" id="TIGR01296">
    <property type="entry name" value="asd_B"/>
    <property type="match status" value="1"/>
</dbReference>
<evidence type="ECO:0000256" key="4">
    <source>
        <dbReference type="ARBA" id="ARBA00010584"/>
    </source>
</evidence>
<feature type="binding site" evidence="15">
    <location>
        <begin position="18"/>
        <end position="21"/>
    </location>
    <ligand>
        <name>NADP(+)</name>
        <dbReference type="ChEBI" id="CHEBI:58349"/>
    </ligand>
</feature>
<dbReference type="RefSeq" id="WP_303701747.1">
    <property type="nucleotide sequence ID" value="NZ_VSIV01000276.1"/>
</dbReference>
<dbReference type="Gene3D" id="3.40.50.720">
    <property type="entry name" value="NAD(P)-binding Rossmann-like Domain"/>
    <property type="match status" value="1"/>
</dbReference>
<dbReference type="CDD" id="cd18131">
    <property type="entry name" value="ASADH_C_bac_euk_like"/>
    <property type="match status" value="1"/>
</dbReference>
<dbReference type="GO" id="GO:0051287">
    <property type="term" value="F:NAD binding"/>
    <property type="evidence" value="ECO:0007669"/>
    <property type="project" value="InterPro"/>
</dbReference>
<comment type="caution">
    <text evidence="18">The sequence shown here is derived from an EMBL/GenBank/DDBJ whole genome shotgun (WGS) entry which is preliminary data.</text>
</comment>
<keyword evidence="7 15" id="KW-0028">Amino-acid biosynthesis</keyword>
<dbReference type="SMART" id="SM00859">
    <property type="entry name" value="Semialdhyde_dh"/>
    <property type="match status" value="1"/>
</dbReference>
<dbReference type="PANTHER" id="PTHR46278:SF2">
    <property type="entry name" value="ASPARTATE-SEMIALDEHYDE DEHYDROGENASE"/>
    <property type="match status" value="1"/>
</dbReference>
<feature type="domain" description="Semialdehyde dehydrogenase NAD-binding" evidence="17">
    <location>
        <begin position="11"/>
        <end position="126"/>
    </location>
</feature>
<feature type="active site" description="Acyl-thioester intermediate" evidence="15 16">
    <location>
        <position position="135"/>
    </location>
</feature>
<evidence type="ECO:0000313" key="18">
    <source>
        <dbReference type="EMBL" id="TYB32741.1"/>
    </source>
</evidence>
<dbReference type="Proteomes" id="UP000323337">
    <property type="component" value="Unassembled WGS sequence"/>
</dbReference>
<keyword evidence="11 15" id="KW-0560">Oxidoreductase</keyword>
<dbReference type="PIRSF" id="PIRSF000148">
    <property type="entry name" value="ASA_dh"/>
    <property type="match status" value="1"/>
</dbReference>
<evidence type="ECO:0000256" key="8">
    <source>
        <dbReference type="ARBA" id="ARBA00022697"/>
    </source>
</evidence>
<dbReference type="GO" id="GO:0009089">
    <property type="term" value="P:lysine biosynthetic process via diaminopimelate"/>
    <property type="evidence" value="ECO:0007669"/>
    <property type="project" value="UniProtKB-UniRule"/>
</dbReference>
<keyword evidence="10 15" id="KW-0220">Diaminopimelate biosynthesis</keyword>
<evidence type="ECO:0000256" key="16">
    <source>
        <dbReference type="PIRSR" id="PIRSR000148-1"/>
    </source>
</evidence>
<evidence type="ECO:0000256" key="13">
    <source>
        <dbReference type="ARBA" id="ARBA00023167"/>
    </source>
</evidence>
<evidence type="ECO:0000256" key="9">
    <source>
        <dbReference type="ARBA" id="ARBA00022857"/>
    </source>
</evidence>
<dbReference type="GO" id="GO:0071266">
    <property type="term" value="P:'de novo' L-methionine biosynthetic process"/>
    <property type="evidence" value="ECO:0007669"/>
    <property type="project" value="UniProtKB-UniRule"/>
</dbReference>
<evidence type="ECO:0000256" key="1">
    <source>
        <dbReference type="ARBA" id="ARBA00005021"/>
    </source>
</evidence>
<dbReference type="SUPFAM" id="SSF51735">
    <property type="entry name" value="NAD(P)-binding Rossmann-fold domains"/>
    <property type="match status" value="1"/>
</dbReference>
<evidence type="ECO:0000256" key="7">
    <source>
        <dbReference type="ARBA" id="ARBA00022605"/>
    </source>
</evidence>
<feature type="active site" description="Proton acceptor" evidence="15 16">
    <location>
        <position position="248"/>
    </location>
</feature>
<dbReference type="InterPro" id="IPR005986">
    <property type="entry name" value="Asp_semialdehyde_DH_beta"/>
</dbReference>
<feature type="binding site" evidence="15">
    <location>
        <begin position="46"/>
        <end position="47"/>
    </location>
    <ligand>
        <name>NADP(+)</name>
        <dbReference type="ChEBI" id="CHEBI:58349"/>
    </ligand>
</feature>
<evidence type="ECO:0000313" key="19">
    <source>
        <dbReference type="Proteomes" id="UP000323337"/>
    </source>
</evidence>
<protein>
    <recommendedName>
        <fullName evidence="6 15">Aspartate-semialdehyde dehydrogenase</fullName>
        <shortName evidence="15">ASA dehydrogenase</shortName>
        <shortName evidence="15">ASADH</shortName>
        <ecNumber evidence="6 15">1.2.1.11</ecNumber>
    </recommendedName>
    <alternativeName>
        <fullName evidence="15">Aspartate-beta-semialdehyde dehydrogenase</fullName>
    </alternativeName>
</protein>
<comment type="subunit">
    <text evidence="5 15">Homodimer.</text>
</comment>
<evidence type="ECO:0000256" key="10">
    <source>
        <dbReference type="ARBA" id="ARBA00022915"/>
    </source>
</evidence>
<dbReference type="InterPro" id="IPR000534">
    <property type="entry name" value="Semialdehyde_DH_NAD-bd"/>
</dbReference>
<accession>A0A5D0MMP5</accession>
<feature type="binding site" evidence="15">
    <location>
        <position position="241"/>
    </location>
    <ligand>
        <name>substrate</name>
    </ligand>
</feature>
<proteinExistence type="inferred from homology"/>
<evidence type="ECO:0000256" key="6">
    <source>
        <dbReference type="ARBA" id="ARBA00013120"/>
    </source>
</evidence>
<dbReference type="CDD" id="cd02316">
    <property type="entry name" value="VcASADH2_like_N"/>
    <property type="match status" value="1"/>
</dbReference>
<evidence type="ECO:0000256" key="3">
    <source>
        <dbReference type="ARBA" id="ARBA00005097"/>
    </source>
</evidence>
<organism evidence="18 19">
    <name type="scientific">Flexistipes sinusarabici</name>
    <dbReference type="NCBI Taxonomy" id="2352"/>
    <lineage>
        <taxon>Bacteria</taxon>
        <taxon>Pseudomonadati</taxon>
        <taxon>Deferribacterota</taxon>
        <taxon>Deferribacteres</taxon>
        <taxon>Deferribacterales</taxon>
        <taxon>Flexistipitaceae</taxon>
        <taxon>Flexistipes</taxon>
    </lineage>
</organism>
<dbReference type="GO" id="GO:0009097">
    <property type="term" value="P:isoleucine biosynthetic process"/>
    <property type="evidence" value="ECO:0007669"/>
    <property type="project" value="UniProtKB-UniRule"/>
</dbReference>
<keyword evidence="9 15" id="KW-0521">NADP</keyword>
<dbReference type="GO" id="GO:0019877">
    <property type="term" value="P:diaminopimelate biosynthetic process"/>
    <property type="evidence" value="ECO:0007669"/>
    <property type="project" value="UniProtKB-UniRule"/>
</dbReference>
<feature type="binding site" evidence="15">
    <location>
        <begin position="165"/>
        <end position="166"/>
    </location>
    <ligand>
        <name>NADP(+)</name>
        <dbReference type="ChEBI" id="CHEBI:58349"/>
    </ligand>
</feature>
<comment type="pathway">
    <text evidence="2 15">Amino-acid biosynthesis; L-lysine biosynthesis via DAP pathway; (S)-tetrahydrodipicolinate from L-aspartate: step 2/4.</text>
</comment>
<reference evidence="18 19" key="1">
    <citation type="submission" date="2019-08" db="EMBL/GenBank/DDBJ databases">
        <title>Genomic characterization of a novel candidate phylum (ARYD3) from a high temperature, high salinity tertiary oil reservoir in north central Oklahoma, USA.</title>
        <authorList>
            <person name="Youssef N.H."/>
            <person name="Yadav A."/>
            <person name="Elshahed M.S."/>
        </authorList>
    </citation>
    <scope>NUCLEOTIDE SEQUENCE [LARGE SCALE GENOMIC DNA]</scope>
    <source>
        <strain evidence="18">ARYD1</strain>
    </source>
</reference>
<name>A0A5D0MMP5_FLESI</name>
<dbReference type="HAMAP" id="MF_02121">
    <property type="entry name" value="ASADH"/>
    <property type="match status" value="1"/>
</dbReference>
<evidence type="ECO:0000256" key="5">
    <source>
        <dbReference type="ARBA" id="ARBA00011738"/>
    </source>
</evidence>
<dbReference type="UniPathway" id="UPA00034">
    <property type="reaction ID" value="UER00016"/>
</dbReference>
<dbReference type="Pfam" id="PF01118">
    <property type="entry name" value="Semialdhyde_dh"/>
    <property type="match status" value="1"/>
</dbReference>
<dbReference type="UniPathway" id="UPA00051">
    <property type="reaction ID" value="UER00464"/>
</dbReference>
<comment type="pathway">
    <text evidence="3 15">Amino-acid biosynthesis; L-threonine biosynthesis; L-threonine from L-aspartate: step 2/5.</text>
</comment>
<comment type="caution">
    <text evidence="15">Lacks conserved residue(s) required for the propagation of feature annotation.</text>
</comment>
<dbReference type="GO" id="GO:0050661">
    <property type="term" value="F:NADP binding"/>
    <property type="evidence" value="ECO:0007669"/>
    <property type="project" value="UniProtKB-UniRule"/>
</dbReference>
<dbReference type="Pfam" id="PF02774">
    <property type="entry name" value="Semialdhyde_dhC"/>
    <property type="match status" value="1"/>
</dbReference>
<keyword evidence="12 15" id="KW-0457">Lysine biosynthesis</keyword>
<feature type="binding site" evidence="15">
    <location>
        <position position="321"/>
    </location>
    <ligand>
        <name>NADP(+)</name>
        <dbReference type="ChEBI" id="CHEBI:58349"/>
    </ligand>
</feature>
<dbReference type="NCBIfam" id="NF011456">
    <property type="entry name" value="PRK14874.1"/>
    <property type="match status" value="1"/>
</dbReference>
<dbReference type="GO" id="GO:0004073">
    <property type="term" value="F:aspartate-semialdehyde dehydrogenase activity"/>
    <property type="evidence" value="ECO:0007669"/>
    <property type="project" value="UniProtKB-UniRule"/>
</dbReference>
<keyword evidence="8 15" id="KW-0791">Threonine biosynthesis</keyword>
<dbReference type="PANTHER" id="PTHR46278">
    <property type="entry name" value="DEHYDROGENASE, PUTATIVE-RELATED"/>
    <property type="match status" value="1"/>
</dbReference>
<sequence>MCAFEKKEKYNVAIAGVTGAVGETFLEILAERNFPINKLKPLASARSAGKKITYQGKEYEVEELRHDSFEDVDIALFSAGGGRSLEFAPSAVKSGAVVVDNSSAYRMDDEVPLVVPEVNPDDAFKHKGIIANPNCTTIIMVVALKPLYDFSKIKRVIVSSYQSASGAGAQGMYELEEQAKAWAKGEKPKVENFQYQLLFNVIPHVDKFMENGYTKEEMKMYNETKKILGDKSVPVSATCVRVPVLTAHSESIFVETEDKISVEKAKELFNRAKGLQVMDNPEKNEYPIPLLAAGKDDCYVGRIREDISCENALSFWVCGDQLRKGAALNAIQIAELLIK</sequence>
<dbReference type="Gene3D" id="3.30.360.10">
    <property type="entry name" value="Dihydrodipicolinate Reductase, domain 2"/>
    <property type="match status" value="1"/>
</dbReference>
<evidence type="ECO:0000256" key="15">
    <source>
        <dbReference type="HAMAP-Rule" id="MF_02121"/>
    </source>
</evidence>
<dbReference type="EMBL" id="VSIV01000276">
    <property type="protein sequence ID" value="TYB32741.1"/>
    <property type="molecule type" value="Genomic_DNA"/>
</dbReference>
<dbReference type="UniPathway" id="UPA00050">
    <property type="reaction ID" value="UER00463"/>
</dbReference>
<dbReference type="InterPro" id="IPR036291">
    <property type="entry name" value="NAD(P)-bd_dom_sf"/>
</dbReference>
<keyword evidence="13 15" id="KW-0486">Methionine biosynthesis</keyword>
<comment type="function">
    <text evidence="15">Catalyzes the NADPH-dependent formation of L-aspartate-semialdehyde (L-ASA) by the reductive dephosphorylation of L-aspartyl-4-phosphate.</text>
</comment>
<evidence type="ECO:0000256" key="2">
    <source>
        <dbReference type="ARBA" id="ARBA00005076"/>
    </source>
</evidence>
<comment type="pathway">
    <text evidence="1 15">Amino-acid biosynthesis; L-methionine biosynthesis via de novo pathway; L-homoserine from L-aspartate: step 2/3.</text>
</comment>
<evidence type="ECO:0000256" key="12">
    <source>
        <dbReference type="ARBA" id="ARBA00023154"/>
    </source>
</evidence>
<feature type="binding site" evidence="15">
    <location>
        <position position="106"/>
    </location>
    <ligand>
        <name>phosphate</name>
        <dbReference type="ChEBI" id="CHEBI:43474"/>
    </ligand>
</feature>
<dbReference type="InterPro" id="IPR012280">
    <property type="entry name" value="Semialdhyde_DH_dimer_dom"/>
</dbReference>
<comment type="catalytic activity">
    <reaction evidence="14 15">
        <text>L-aspartate 4-semialdehyde + phosphate + NADP(+) = 4-phospho-L-aspartate + NADPH + H(+)</text>
        <dbReference type="Rhea" id="RHEA:24284"/>
        <dbReference type="ChEBI" id="CHEBI:15378"/>
        <dbReference type="ChEBI" id="CHEBI:43474"/>
        <dbReference type="ChEBI" id="CHEBI:57535"/>
        <dbReference type="ChEBI" id="CHEBI:57783"/>
        <dbReference type="ChEBI" id="CHEBI:58349"/>
        <dbReference type="ChEBI" id="CHEBI:537519"/>
        <dbReference type="EC" id="1.2.1.11"/>
    </reaction>
</comment>
<dbReference type="GO" id="GO:0009088">
    <property type="term" value="P:threonine biosynthetic process"/>
    <property type="evidence" value="ECO:0007669"/>
    <property type="project" value="UniProtKB-UniRule"/>
</dbReference>
<evidence type="ECO:0000256" key="11">
    <source>
        <dbReference type="ARBA" id="ARBA00023002"/>
    </source>
</evidence>
<comment type="similarity">
    <text evidence="4 15">Belongs to the aspartate-semialdehyde dehydrogenase family.</text>
</comment>
<dbReference type="EC" id="1.2.1.11" evidence="6 15"/>
<dbReference type="SUPFAM" id="SSF55347">
    <property type="entry name" value="Glyceraldehyde-3-phosphate dehydrogenase-like, C-terminal domain"/>
    <property type="match status" value="1"/>
</dbReference>
<gene>
    <name evidence="15" type="primary">asd</name>
    <name evidence="18" type="ORF">FXF49_09975</name>
</gene>
<dbReference type="InterPro" id="IPR012080">
    <property type="entry name" value="Asp_semialdehyde_DH"/>
</dbReference>
<evidence type="ECO:0000256" key="14">
    <source>
        <dbReference type="ARBA" id="ARBA00047891"/>
    </source>
</evidence>